<proteinExistence type="predicted"/>
<dbReference type="EnsemblPlants" id="AUR62028742-RA">
    <property type="protein sequence ID" value="AUR62028742-RA:cds"/>
    <property type="gene ID" value="AUR62028742"/>
</dbReference>
<dbReference type="AlphaFoldDB" id="A0A803MFZ8"/>
<organism evidence="1 2">
    <name type="scientific">Chenopodium quinoa</name>
    <name type="common">Quinoa</name>
    <dbReference type="NCBI Taxonomy" id="63459"/>
    <lineage>
        <taxon>Eukaryota</taxon>
        <taxon>Viridiplantae</taxon>
        <taxon>Streptophyta</taxon>
        <taxon>Embryophyta</taxon>
        <taxon>Tracheophyta</taxon>
        <taxon>Spermatophyta</taxon>
        <taxon>Magnoliopsida</taxon>
        <taxon>eudicotyledons</taxon>
        <taxon>Gunneridae</taxon>
        <taxon>Pentapetalae</taxon>
        <taxon>Caryophyllales</taxon>
        <taxon>Chenopodiaceae</taxon>
        <taxon>Chenopodioideae</taxon>
        <taxon>Atripliceae</taxon>
        <taxon>Chenopodium</taxon>
    </lineage>
</organism>
<name>A0A803MFZ8_CHEQI</name>
<evidence type="ECO:0000313" key="1">
    <source>
        <dbReference type="EnsemblPlants" id="AUR62028742-RA:cds"/>
    </source>
</evidence>
<reference evidence="1" key="2">
    <citation type="submission" date="2021-03" db="UniProtKB">
        <authorList>
            <consortium name="EnsemblPlants"/>
        </authorList>
    </citation>
    <scope>IDENTIFICATION</scope>
</reference>
<protein>
    <submittedName>
        <fullName evidence="1">Uncharacterized protein</fullName>
    </submittedName>
</protein>
<dbReference type="Proteomes" id="UP000596660">
    <property type="component" value="Unplaced"/>
</dbReference>
<sequence>MRVLDDDKRDSWNIKYRIEEGKLWNYEMLKVTGDGKVIIFENICRGKGMMGNLLIFDGRIGKDDEPKEWWLSRSEGGHWKFTTIDGKNPATASVRRLARGIYPRPSSPQRAVEDHQHH</sequence>
<evidence type="ECO:0000313" key="2">
    <source>
        <dbReference type="Proteomes" id="UP000596660"/>
    </source>
</evidence>
<keyword evidence="2" id="KW-1185">Reference proteome</keyword>
<reference evidence="1" key="1">
    <citation type="journal article" date="2017" name="Nature">
        <title>The genome of Chenopodium quinoa.</title>
        <authorList>
            <person name="Jarvis D.E."/>
            <person name="Ho Y.S."/>
            <person name="Lightfoot D.J."/>
            <person name="Schmoeckel S.M."/>
            <person name="Li B."/>
            <person name="Borm T.J.A."/>
            <person name="Ohyanagi H."/>
            <person name="Mineta K."/>
            <person name="Michell C.T."/>
            <person name="Saber N."/>
            <person name="Kharbatia N.M."/>
            <person name="Rupper R.R."/>
            <person name="Sharp A.R."/>
            <person name="Dally N."/>
            <person name="Boughton B.A."/>
            <person name="Woo Y.H."/>
            <person name="Gao G."/>
            <person name="Schijlen E.G.W.M."/>
            <person name="Guo X."/>
            <person name="Momin A.A."/>
            <person name="Negrao S."/>
            <person name="Al-Babili S."/>
            <person name="Gehring C."/>
            <person name="Roessner U."/>
            <person name="Jung C."/>
            <person name="Murphy K."/>
            <person name="Arold S.T."/>
            <person name="Gojobori T."/>
            <person name="van der Linden C.G."/>
            <person name="van Loo E.N."/>
            <person name="Jellen E.N."/>
            <person name="Maughan P.J."/>
            <person name="Tester M."/>
        </authorList>
    </citation>
    <scope>NUCLEOTIDE SEQUENCE [LARGE SCALE GENOMIC DNA]</scope>
    <source>
        <strain evidence="1">cv. PI 614886</strain>
    </source>
</reference>
<accession>A0A803MFZ8</accession>
<dbReference type="Gramene" id="AUR62028742-RA">
    <property type="protein sequence ID" value="AUR62028742-RA:cds"/>
    <property type="gene ID" value="AUR62028742"/>
</dbReference>